<name>A0A7X1B029_9BACT</name>
<evidence type="ECO:0000313" key="2">
    <source>
        <dbReference type="Proteomes" id="UP000525652"/>
    </source>
</evidence>
<dbReference type="Proteomes" id="UP000525652">
    <property type="component" value="Unassembled WGS sequence"/>
</dbReference>
<dbReference type="RefSeq" id="WP_185692783.1">
    <property type="nucleotide sequence ID" value="NZ_JACHVA010000082.1"/>
</dbReference>
<gene>
    <name evidence="1" type="ORF">H5P30_09875</name>
</gene>
<sequence>MTYNPESAIVHTSPLVVDTDSYVVTDFSYDLGAQVIPIKDSTDKVTSYYIDETNENAGSITIELKDGETGIFAIGDEFTYESKDWIVAGHGQSRSRGSQATATYTINEKIYSAS</sequence>
<comment type="caution">
    <text evidence="1">The sequence shown here is derived from an EMBL/GenBank/DDBJ whole genome shotgun (WGS) entry which is preliminary data.</text>
</comment>
<reference evidence="1 2" key="1">
    <citation type="submission" date="2020-07" db="EMBL/GenBank/DDBJ databases">
        <authorList>
            <person name="Feng X."/>
        </authorList>
    </citation>
    <scope>NUCLEOTIDE SEQUENCE [LARGE SCALE GENOMIC DNA]</scope>
    <source>
        <strain evidence="1 2">JCM14086</strain>
    </source>
</reference>
<accession>A0A7X1B029</accession>
<dbReference type="AlphaFoldDB" id="A0A7X1B029"/>
<keyword evidence="2" id="KW-1185">Reference proteome</keyword>
<evidence type="ECO:0000313" key="1">
    <source>
        <dbReference type="EMBL" id="MBC2602083.1"/>
    </source>
</evidence>
<proteinExistence type="predicted"/>
<organism evidence="1 2">
    <name type="scientific">Puniceicoccus vermicola</name>
    <dbReference type="NCBI Taxonomy" id="388746"/>
    <lineage>
        <taxon>Bacteria</taxon>
        <taxon>Pseudomonadati</taxon>
        <taxon>Verrucomicrobiota</taxon>
        <taxon>Opitutia</taxon>
        <taxon>Puniceicoccales</taxon>
        <taxon>Puniceicoccaceae</taxon>
        <taxon>Puniceicoccus</taxon>
    </lineage>
</organism>
<dbReference type="EMBL" id="JACHVA010000082">
    <property type="protein sequence ID" value="MBC2602083.1"/>
    <property type="molecule type" value="Genomic_DNA"/>
</dbReference>
<protein>
    <submittedName>
        <fullName evidence="1">Uncharacterized protein</fullName>
    </submittedName>
</protein>